<dbReference type="RefSeq" id="WP_153115824.1">
    <property type="nucleotide sequence ID" value="NZ_JACIGE010000002.1"/>
</dbReference>
<evidence type="ECO:0000313" key="2">
    <source>
        <dbReference type="Proteomes" id="UP000587070"/>
    </source>
</evidence>
<accession>A0A840FW04</accession>
<dbReference type="OrthoDB" id="8479070at2"/>
<gene>
    <name evidence="1" type="ORF">GGD90_000634</name>
</gene>
<name>A0A840FW04_RHOTE</name>
<reference evidence="1 2" key="1">
    <citation type="submission" date="2020-08" db="EMBL/GenBank/DDBJ databases">
        <title>Genome sequencing of Purple Non-Sulfur Bacteria from various extreme environments.</title>
        <authorList>
            <person name="Mayer M."/>
        </authorList>
    </citation>
    <scope>NUCLEOTIDE SEQUENCE [LARGE SCALE GENOMIC DNA]</scope>
    <source>
        <strain evidence="1 2">2761</strain>
    </source>
</reference>
<proteinExistence type="predicted"/>
<evidence type="ECO:0000313" key="1">
    <source>
        <dbReference type="EMBL" id="MBB4246277.1"/>
    </source>
</evidence>
<sequence>MLLDSYAQQGLYLNMNFNDKTSAGQQAYRGDLALVLGEVADASGRRLPPTATVRQAVLLAAADKLLLAAGFLDDVAKLGLFEERYAGDFAPDVKLLFFVANIGKPLVVSLQGATASLVPLDDGMVWNELLEVLHLEKDDLKGQSAADKVTTVLGAFAAYKPKGDVVTLAEALTRTIEVRLGGRGAV</sequence>
<dbReference type="AlphaFoldDB" id="A0A840FW04"/>
<organism evidence="1 2">
    <name type="scientific">Rhodocyclus tenuis</name>
    <name type="common">Rhodospirillum tenue</name>
    <dbReference type="NCBI Taxonomy" id="1066"/>
    <lineage>
        <taxon>Bacteria</taxon>
        <taxon>Pseudomonadati</taxon>
        <taxon>Pseudomonadota</taxon>
        <taxon>Betaproteobacteria</taxon>
        <taxon>Rhodocyclales</taxon>
        <taxon>Rhodocyclaceae</taxon>
        <taxon>Rhodocyclus</taxon>
    </lineage>
</organism>
<dbReference type="EMBL" id="JACIGE010000002">
    <property type="protein sequence ID" value="MBB4246277.1"/>
    <property type="molecule type" value="Genomic_DNA"/>
</dbReference>
<protein>
    <submittedName>
        <fullName evidence="1">Uncharacterized protein</fullName>
    </submittedName>
</protein>
<keyword evidence="2" id="KW-1185">Reference proteome</keyword>
<comment type="caution">
    <text evidence="1">The sequence shown here is derived from an EMBL/GenBank/DDBJ whole genome shotgun (WGS) entry which is preliminary data.</text>
</comment>
<dbReference type="Proteomes" id="UP000587070">
    <property type="component" value="Unassembled WGS sequence"/>
</dbReference>